<dbReference type="PANTHER" id="PTHR21015">
    <property type="entry name" value="UDP-N-ACETYLGLUCOSAMINE--N-ACETYLMURAMYL-(PENTAPEPTIDE) PYROPHOSPHORYL-UNDECAPRENOL N-ACETYLGLUCOSAMINE TRANSFERASE 1"/>
    <property type="match status" value="1"/>
</dbReference>
<comment type="caution">
    <text evidence="2">The sequence shown here is derived from an EMBL/GenBank/DDBJ whole genome shotgun (WGS) entry which is preliminary data.</text>
</comment>
<dbReference type="Gene3D" id="3.40.50.2000">
    <property type="entry name" value="Glycogen Phosphorylase B"/>
    <property type="match status" value="1"/>
</dbReference>
<protein>
    <recommendedName>
        <fullName evidence="1">Glycosyl transferase family 28 C-terminal domain-containing protein</fullName>
    </recommendedName>
</protein>
<feature type="domain" description="Glycosyl transferase family 28 C-terminal" evidence="1">
    <location>
        <begin position="236"/>
        <end position="388"/>
    </location>
</feature>
<evidence type="ECO:0000313" key="3">
    <source>
        <dbReference type="Proteomes" id="UP000702544"/>
    </source>
</evidence>
<dbReference type="InterPro" id="IPR007235">
    <property type="entry name" value="Glyco_trans_28_C"/>
</dbReference>
<name>A0AAE4Z9X0_9BACT</name>
<dbReference type="SUPFAM" id="SSF53756">
    <property type="entry name" value="UDP-Glycosyltransferase/glycogen phosphorylase"/>
    <property type="match status" value="1"/>
</dbReference>
<proteinExistence type="predicted"/>
<dbReference type="EMBL" id="JAACAK010000091">
    <property type="protein sequence ID" value="NIR75748.1"/>
    <property type="molecule type" value="Genomic_DNA"/>
</dbReference>
<reference evidence="2 3" key="1">
    <citation type="submission" date="2020-01" db="EMBL/GenBank/DDBJ databases">
        <title>Genomes assembled from Gulf of Kutch pelagic sediment metagenomes.</title>
        <authorList>
            <person name="Chandrashekar M."/>
            <person name="Mahajan M.S."/>
            <person name="Dave K.J."/>
            <person name="Vatsa P."/>
            <person name="Nathani N.M."/>
        </authorList>
    </citation>
    <scope>NUCLEOTIDE SEQUENCE [LARGE SCALE GENOMIC DNA]</scope>
    <source>
        <strain evidence="2">KS3-K002</strain>
    </source>
</reference>
<gene>
    <name evidence="2" type="ORF">GWO12_11665</name>
</gene>
<evidence type="ECO:0000259" key="1">
    <source>
        <dbReference type="Pfam" id="PF04101"/>
    </source>
</evidence>
<accession>A0AAE4Z9X0</accession>
<dbReference type="PANTHER" id="PTHR21015:SF28">
    <property type="entry name" value="SLL1722 PROTEIN"/>
    <property type="match status" value="1"/>
</dbReference>
<evidence type="ECO:0000313" key="2">
    <source>
        <dbReference type="EMBL" id="NIR75748.1"/>
    </source>
</evidence>
<sequence length="416" mass="44952">MNTASRPEPSEGGGPRIAVFTHDAYGVGHVRRCLHIVQGLAAREPEAAMLLVTGSPALELLRTLPPNADYVKIPTIVTSGTQGTRPPVLPLGLAELSLLRRQVIRETVLSFAPDVFLVDNFPLGSRLELLPTLKELRRIGTRVALGLRDIADPPDKVRRDWARAGIYEVLDRYYDRILIYGVPEVLDAGEAYALSARVAAKIRYCGYVTAASASNGARDQVRAELGVRGPLLLATVGGGGDGFPLLEAVLRAVPLVPDLTALVVTGEFMSAVERDRLATLAGTRRDVLLRHYLRDLPTYMAAADVVVSMSGYNTTAEILATGCPAVVVPRTWRSGEHAKRERRAGSDAEQLVRAKALADAGVVDLLNADGLSPETLAQRITAALSQPRRSPNGTLNLRGQETVVRHLLDLARPRER</sequence>
<dbReference type="Proteomes" id="UP000702544">
    <property type="component" value="Unassembled WGS sequence"/>
</dbReference>
<dbReference type="Pfam" id="PF04101">
    <property type="entry name" value="Glyco_tran_28_C"/>
    <property type="match status" value="1"/>
</dbReference>
<dbReference type="AlphaFoldDB" id="A0AAE4Z9X0"/>
<dbReference type="GO" id="GO:0016758">
    <property type="term" value="F:hexosyltransferase activity"/>
    <property type="evidence" value="ECO:0007669"/>
    <property type="project" value="InterPro"/>
</dbReference>
<organism evidence="2 3">
    <name type="scientific">Candidatus Kutchimonas denitrificans</name>
    <dbReference type="NCBI Taxonomy" id="3056748"/>
    <lineage>
        <taxon>Bacteria</taxon>
        <taxon>Pseudomonadati</taxon>
        <taxon>Gemmatimonadota</taxon>
        <taxon>Gemmatimonadia</taxon>
        <taxon>Candidatus Palauibacterales</taxon>
        <taxon>Candidatus Palauibacteraceae</taxon>
        <taxon>Candidatus Kutchimonas</taxon>
    </lineage>
</organism>